<accession>A0A0D7BQ83</accession>
<dbReference type="SUPFAM" id="SSF54695">
    <property type="entry name" value="POZ domain"/>
    <property type="match status" value="1"/>
</dbReference>
<evidence type="ECO:0000313" key="2">
    <source>
        <dbReference type="Proteomes" id="UP000054007"/>
    </source>
</evidence>
<sequence>MIDTGKLNYSADLWFEDGDIVLKAENTLFRVTQGILVYHSHIFMQMVLQAPTTTIVDGCRLLEMTGDKAVDLTHFLKAIHDPAYYDPAQDTPFEVISGILRISTKYNANGLRLTCVRHLQRIFPASLEDWDNRSAPGNDTIQKFRARTLAVIMLALETDHPVLLPSAMAYSWSVGLEGLLDGVPSNHSFPKTDLDWATKRQCIIARDRLTLAIRTDLLAFMLKPAHCGTVARCNHGRLASLKAWGTFFATAVIPTPFRFEVNWTDLTQRMCTQCVEEGRAEFLSARWVLWERLPSFFGLDEWDSLRRKAGLDTVPT</sequence>
<dbReference type="STRING" id="1314674.A0A0D7BQ83"/>
<protein>
    <recommendedName>
        <fullName evidence="3">BTB domain-containing protein</fullName>
    </recommendedName>
</protein>
<proteinExistence type="predicted"/>
<reference evidence="1 2" key="1">
    <citation type="journal article" date="2015" name="Fungal Genet. Biol.">
        <title>Evolution of novel wood decay mechanisms in Agaricales revealed by the genome sequences of Fistulina hepatica and Cylindrobasidium torrendii.</title>
        <authorList>
            <person name="Floudas D."/>
            <person name="Held B.W."/>
            <person name="Riley R."/>
            <person name="Nagy L.G."/>
            <person name="Koehler G."/>
            <person name="Ransdell A.S."/>
            <person name="Younus H."/>
            <person name="Chow J."/>
            <person name="Chiniquy J."/>
            <person name="Lipzen A."/>
            <person name="Tritt A."/>
            <person name="Sun H."/>
            <person name="Haridas S."/>
            <person name="LaButti K."/>
            <person name="Ohm R.A."/>
            <person name="Kues U."/>
            <person name="Blanchette R.A."/>
            <person name="Grigoriev I.V."/>
            <person name="Minto R.E."/>
            <person name="Hibbett D.S."/>
        </authorList>
    </citation>
    <scope>NUCLEOTIDE SEQUENCE [LARGE SCALE GENOMIC DNA]</scope>
    <source>
        <strain evidence="1 2">FP15055 ss-10</strain>
    </source>
</reference>
<dbReference type="EMBL" id="KN880450">
    <property type="protein sequence ID" value="KIY71751.1"/>
    <property type="molecule type" value="Genomic_DNA"/>
</dbReference>
<dbReference type="OrthoDB" id="3217871at2759"/>
<dbReference type="Proteomes" id="UP000054007">
    <property type="component" value="Unassembled WGS sequence"/>
</dbReference>
<evidence type="ECO:0000313" key="1">
    <source>
        <dbReference type="EMBL" id="KIY71751.1"/>
    </source>
</evidence>
<dbReference type="AlphaFoldDB" id="A0A0D7BQ83"/>
<gene>
    <name evidence="1" type="ORF">CYLTODRAFT_486870</name>
</gene>
<dbReference type="InterPro" id="IPR011333">
    <property type="entry name" value="SKP1/BTB/POZ_sf"/>
</dbReference>
<keyword evidence="2" id="KW-1185">Reference proteome</keyword>
<name>A0A0D7BQ83_9AGAR</name>
<organism evidence="1 2">
    <name type="scientific">Cylindrobasidium torrendii FP15055 ss-10</name>
    <dbReference type="NCBI Taxonomy" id="1314674"/>
    <lineage>
        <taxon>Eukaryota</taxon>
        <taxon>Fungi</taxon>
        <taxon>Dikarya</taxon>
        <taxon>Basidiomycota</taxon>
        <taxon>Agaricomycotina</taxon>
        <taxon>Agaricomycetes</taxon>
        <taxon>Agaricomycetidae</taxon>
        <taxon>Agaricales</taxon>
        <taxon>Marasmiineae</taxon>
        <taxon>Physalacriaceae</taxon>
        <taxon>Cylindrobasidium</taxon>
    </lineage>
</organism>
<evidence type="ECO:0008006" key="3">
    <source>
        <dbReference type="Google" id="ProtNLM"/>
    </source>
</evidence>